<evidence type="ECO:0000313" key="4">
    <source>
        <dbReference type="Proteomes" id="UP000219993"/>
    </source>
</evidence>
<dbReference type="Gene3D" id="2.30.30.240">
    <property type="entry name" value="PRC-barrel domain"/>
    <property type="match status" value="1"/>
</dbReference>
<reference evidence="3 4" key="1">
    <citation type="journal article" date="2017" name="Sci. Rep.">
        <title>Revealing the Saline Adaptation Strategies of the Halophilic Bacterium Halomonas beimenensis through High-throughput Omics and Transposon Mutagenesis Approaches.</title>
        <authorList>
            <person name="Chen Y.H."/>
            <person name="Lin S.S."/>
            <person name="Shyu Y.T."/>
        </authorList>
    </citation>
    <scope>NUCLEOTIDE SEQUENCE [LARGE SCALE GENOMIC DNA]</scope>
    <source>
        <strain evidence="3 4">NTU-111</strain>
    </source>
</reference>
<keyword evidence="4" id="KW-1185">Reference proteome</keyword>
<dbReference type="Pfam" id="PF05239">
    <property type="entry name" value="PRC"/>
    <property type="match status" value="1"/>
</dbReference>
<dbReference type="InterPro" id="IPR027275">
    <property type="entry name" value="PRC-brl_dom"/>
</dbReference>
<sequence>MTRPNALTRPLVAALLATGLASAGTAQAAPQGLYSADELLDAEVTSREAPDVVIGEVEDLLLDDDMRLRALVIDTGNLLDMGEKQYVIEAGEFSVETRHGDRLDAIEYRVTVDLDESAITRQPEYTDGWWSQARQNMQQAWSDTREGAASAWETTQEGASRALDRIGRALEAAGERTQRAAEDSAQ</sequence>
<evidence type="ECO:0000256" key="1">
    <source>
        <dbReference type="SAM" id="SignalP"/>
    </source>
</evidence>
<keyword evidence="1" id="KW-0732">Signal</keyword>
<organism evidence="3 4">
    <name type="scientific">Halomonas beimenensis</name>
    <dbReference type="NCBI Taxonomy" id="475662"/>
    <lineage>
        <taxon>Bacteria</taxon>
        <taxon>Pseudomonadati</taxon>
        <taxon>Pseudomonadota</taxon>
        <taxon>Gammaproteobacteria</taxon>
        <taxon>Oceanospirillales</taxon>
        <taxon>Halomonadaceae</taxon>
        <taxon>Halomonas</taxon>
    </lineage>
</organism>
<name>A0A291P9Z3_9GAMM</name>
<dbReference type="Proteomes" id="UP000219993">
    <property type="component" value="Chromosome"/>
</dbReference>
<dbReference type="KEGG" id="hbe:BEI_2746"/>
<gene>
    <name evidence="3" type="ORF">BEI_2746</name>
</gene>
<protein>
    <recommendedName>
        <fullName evidence="2">PRC-barrel domain-containing protein</fullName>
    </recommendedName>
</protein>
<dbReference type="OrthoDB" id="6182585at2"/>
<feature type="signal peptide" evidence="1">
    <location>
        <begin position="1"/>
        <end position="28"/>
    </location>
</feature>
<dbReference type="RefSeq" id="WP_097790020.1">
    <property type="nucleotide sequence ID" value="NZ_BAAADT010000011.1"/>
</dbReference>
<evidence type="ECO:0000259" key="2">
    <source>
        <dbReference type="Pfam" id="PF05239"/>
    </source>
</evidence>
<dbReference type="SUPFAM" id="SSF50346">
    <property type="entry name" value="PRC-barrel domain"/>
    <property type="match status" value="1"/>
</dbReference>
<dbReference type="Gene3D" id="1.10.287.700">
    <property type="entry name" value="Helix hairpin bin"/>
    <property type="match status" value="1"/>
</dbReference>
<feature type="chain" id="PRO_5012742106" description="PRC-barrel domain-containing protein" evidence="1">
    <location>
        <begin position="29"/>
        <end position="186"/>
    </location>
</feature>
<feature type="domain" description="PRC-barrel" evidence="2">
    <location>
        <begin position="34"/>
        <end position="95"/>
    </location>
</feature>
<dbReference type="InterPro" id="IPR011033">
    <property type="entry name" value="PRC_barrel-like_sf"/>
</dbReference>
<dbReference type="AlphaFoldDB" id="A0A291P9Z3"/>
<accession>A0A291P9Z3</accession>
<dbReference type="EMBL" id="CP021435">
    <property type="protein sequence ID" value="ATJ83733.1"/>
    <property type="molecule type" value="Genomic_DNA"/>
</dbReference>
<proteinExistence type="predicted"/>
<evidence type="ECO:0000313" key="3">
    <source>
        <dbReference type="EMBL" id="ATJ83733.1"/>
    </source>
</evidence>